<evidence type="ECO:0000259" key="7">
    <source>
        <dbReference type="PROSITE" id="PS50109"/>
    </source>
</evidence>
<dbReference type="SUPFAM" id="SSF55781">
    <property type="entry name" value="GAF domain-like"/>
    <property type="match status" value="1"/>
</dbReference>
<dbReference type="GO" id="GO:0000155">
    <property type="term" value="F:phosphorelay sensor kinase activity"/>
    <property type="evidence" value="ECO:0007669"/>
    <property type="project" value="InterPro"/>
</dbReference>
<dbReference type="InterPro" id="IPR036890">
    <property type="entry name" value="HATPase_C_sf"/>
</dbReference>
<dbReference type="PRINTS" id="PR00344">
    <property type="entry name" value="BCTRLSENSOR"/>
</dbReference>
<evidence type="ECO:0000313" key="12">
    <source>
        <dbReference type="Proteomes" id="UP000636888"/>
    </source>
</evidence>
<dbReference type="Gene3D" id="3.30.450.20">
    <property type="entry name" value="PAS domain"/>
    <property type="match status" value="2"/>
</dbReference>
<dbReference type="InterPro" id="IPR029016">
    <property type="entry name" value="GAF-like_dom_sf"/>
</dbReference>
<feature type="domain" description="Histidine kinase" evidence="7">
    <location>
        <begin position="509"/>
        <end position="730"/>
    </location>
</feature>
<dbReference type="InterPro" id="IPR013656">
    <property type="entry name" value="PAS_4"/>
</dbReference>
<dbReference type="SMART" id="SM00448">
    <property type="entry name" value="REC"/>
    <property type="match status" value="1"/>
</dbReference>
<dbReference type="InterPro" id="IPR001789">
    <property type="entry name" value="Sig_transdc_resp-reg_receiver"/>
</dbReference>
<feature type="domain" description="PAC" evidence="10">
    <location>
        <begin position="442"/>
        <end position="496"/>
    </location>
</feature>
<dbReference type="InterPro" id="IPR000700">
    <property type="entry name" value="PAS-assoc_C"/>
</dbReference>
<dbReference type="SMART" id="SM00388">
    <property type="entry name" value="HisKA"/>
    <property type="match status" value="1"/>
</dbReference>
<evidence type="ECO:0000259" key="9">
    <source>
        <dbReference type="PROSITE" id="PS50112"/>
    </source>
</evidence>
<dbReference type="InterPro" id="IPR004358">
    <property type="entry name" value="Sig_transdc_His_kin-like_C"/>
</dbReference>
<dbReference type="PANTHER" id="PTHR43065:SF42">
    <property type="entry name" value="TWO-COMPONENT SENSOR PPRA"/>
    <property type="match status" value="1"/>
</dbReference>
<dbReference type="SUPFAM" id="SSF55785">
    <property type="entry name" value="PYP-like sensor domain (PAS domain)"/>
    <property type="match status" value="2"/>
</dbReference>
<dbReference type="Gene3D" id="1.10.287.130">
    <property type="match status" value="1"/>
</dbReference>
<dbReference type="Proteomes" id="UP000636888">
    <property type="component" value="Unassembled WGS sequence"/>
</dbReference>
<dbReference type="SUPFAM" id="SSF55874">
    <property type="entry name" value="ATPase domain of HSP90 chaperone/DNA topoisomerase II/histidine kinase"/>
    <property type="match status" value="1"/>
</dbReference>
<evidence type="ECO:0000256" key="5">
    <source>
        <dbReference type="ARBA" id="ARBA00022777"/>
    </source>
</evidence>
<dbReference type="InterPro" id="IPR011006">
    <property type="entry name" value="CheY-like_superfamily"/>
</dbReference>
<dbReference type="Pfam" id="PF00072">
    <property type="entry name" value="Response_reg"/>
    <property type="match status" value="1"/>
</dbReference>
<dbReference type="InterPro" id="IPR001610">
    <property type="entry name" value="PAC"/>
</dbReference>
<dbReference type="SUPFAM" id="SSF47384">
    <property type="entry name" value="Homodimeric domain of signal transducing histidine kinase"/>
    <property type="match status" value="1"/>
</dbReference>
<dbReference type="SMART" id="SM00387">
    <property type="entry name" value="HATPase_c"/>
    <property type="match status" value="1"/>
</dbReference>
<feature type="domain" description="Response regulatory" evidence="8">
    <location>
        <begin position="751"/>
        <end position="867"/>
    </location>
</feature>
<sequence length="870" mass="95682">MAEKERIFCEECHFRKVACPAGEGPQGEPLTSRRHVAREAALRGRVDYRRLERDILLVMATGDDQKEANREVVGLIKSATGVDAVGLRLQDGDDFPYFCQEGFSHDFLEKENSLLIKTADGGICRNDDGSICLECTCGLVITGKTDPEDPNSTRGGSLWTNDSCPFLDIPPEEDARIHPRNQCIHEGYASVALIPVRAKERIIGLLQLNHRAPGAFTLDDVESLELVADSIGEMMLRKVEHEKLLASERFLRMVTENLPVMIGYWTDEFRCSFANRGYLEWYGKSSEQMVGISLPDLLGGEGFRRVQKQACAALRGEPQQFEGRLLKATGETAYTWTHYIPDRVDGKVRGFFALITDLSELKRAEAGLQASQALNRRIIECVQEGIVVHDRELRYLAWNPFLEQLTGITEDHVLGRRPQDLFPTLKAGSLEQVEKALRGEVAPGEEFFYNIEETGHSGWTYNTAAPLRSDDGSIIGVIRTISDVTARKKLEEQLRHAQRMEALGQLAGGVAHDFNNVLQVIMGYAALAEIKAGAELKEPLREIVAAAERASELTSGLLSYSRKQVFKLEPVDLNKLVAMVEKFLIRVLGDDVLFELKRSADPLVVTVDKAHLQQVFVNLAANARDAMPNGGELSVQLEGLHLDQGFVATHGFGTPGPHALITVSDTGEGIPKEHLQRIFEPFFTTKGEGKGTGLGLSIVYGIVTQLHGHITCYSESGIGTTFRIYLPLTGGAEEFAEPEPVAPQVIEEEVTILLVEDDPGVRRVTRELLEAFGYQVVEAADGAEAVALFAKEHARIRLAVVDALMPGMNGVETLVALREIVPEVKALILSGYAQHIISGKMGIPEGVVFVDKPVVPARLLEGVTRALVGN</sequence>
<reference evidence="11" key="1">
    <citation type="submission" date="2020-12" db="EMBL/GenBank/DDBJ databases">
        <title>Geomonas sp. Red875, isolated from river sediment.</title>
        <authorList>
            <person name="Xu Z."/>
            <person name="Zhang Z."/>
            <person name="Masuda Y."/>
            <person name="Itoh H."/>
            <person name="Senoo K."/>
        </authorList>
    </citation>
    <scope>NUCLEOTIDE SEQUENCE</scope>
    <source>
        <strain evidence="11">Red875</strain>
    </source>
</reference>
<comment type="caution">
    <text evidence="11">The sequence shown here is derived from an EMBL/GenBank/DDBJ whole genome shotgun (WGS) entry which is preliminary data.</text>
</comment>
<dbReference type="Pfam" id="PF01590">
    <property type="entry name" value="GAF"/>
    <property type="match status" value="1"/>
</dbReference>
<evidence type="ECO:0000256" key="3">
    <source>
        <dbReference type="ARBA" id="ARBA00022553"/>
    </source>
</evidence>
<dbReference type="NCBIfam" id="TIGR00229">
    <property type="entry name" value="sensory_box"/>
    <property type="match status" value="2"/>
</dbReference>
<name>A0A8J7JG39_9BACT</name>
<dbReference type="Gene3D" id="3.30.450.40">
    <property type="match status" value="1"/>
</dbReference>
<dbReference type="InterPro" id="IPR035965">
    <property type="entry name" value="PAS-like_dom_sf"/>
</dbReference>
<dbReference type="PROSITE" id="PS50110">
    <property type="entry name" value="RESPONSE_REGULATORY"/>
    <property type="match status" value="1"/>
</dbReference>
<keyword evidence="5" id="KW-0418">Kinase</keyword>
<evidence type="ECO:0000256" key="1">
    <source>
        <dbReference type="ARBA" id="ARBA00000085"/>
    </source>
</evidence>
<comment type="catalytic activity">
    <reaction evidence="1">
        <text>ATP + protein L-histidine = ADP + protein N-phospho-L-histidine.</text>
        <dbReference type="EC" id="2.7.13.3"/>
    </reaction>
</comment>
<dbReference type="EC" id="2.7.13.3" evidence="2"/>
<keyword evidence="12" id="KW-1185">Reference proteome</keyword>
<dbReference type="PANTHER" id="PTHR43065">
    <property type="entry name" value="SENSOR HISTIDINE KINASE"/>
    <property type="match status" value="1"/>
</dbReference>
<evidence type="ECO:0000256" key="4">
    <source>
        <dbReference type="ARBA" id="ARBA00022679"/>
    </source>
</evidence>
<dbReference type="InterPro" id="IPR036097">
    <property type="entry name" value="HisK_dim/P_sf"/>
</dbReference>
<feature type="domain" description="PAS" evidence="9">
    <location>
        <begin position="371"/>
        <end position="444"/>
    </location>
</feature>
<dbReference type="AlphaFoldDB" id="A0A8J7JG39"/>
<evidence type="ECO:0000259" key="10">
    <source>
        <dbReference type="PROSITE" id="PS50113"/>
    </source>
</evidence>
<proteinExistence type="predicted"/>
<dbReference type="InterPro" id="IPR003018">
    <property type="entry name" value="GAF"/>
</dbReference>
<dbReference type="RefSeq" id="WP_199382194.1">
    <property type="nucleotide sequence ID" value="NZ_JAEMHM010000001.1"/>
</dbReference>
<accession>A0A8J7JG39</accession>
<dbReference type="SUPFAM" id="SSF52172">
    <property type="entry name" value="CheY-like"/>
    <property type="match status" value="1"/>
</dbReference>
<protein>
    <recommendedName>
        <fullName evidence="2">histidine kinase</fullName>
        <ecNumber evidence="2">2.7.13.3</ecNumber>
    </recommendedName>
</protein>
<dbReference type="PROSITE" id="PS50112">
    <property type="entry name" value="PAS"/>
    <property type="match status" value="1"/>
</dbReference>
<dbReference type="InterPro" id="IPR005467">
    <property type="entry name" value="His_kinase_dom"/>
</dbReference>
<evidence type="ECO:0000256" key="6">
    <source>
        <dbReference type="PROSITE-ProRule" id="PRU00169"/>
    </source>
</evidence>
<dbReference type="PROSITE" id="PS50109">
    <property type="entry name" value="HIS_KIN"/>
    <property type="match status" value="1"/>
</dbReference>
<feature type="domain" description="PAC" evidence="10">
    <location>
        <begin position="319"/>
        <end position="370"/>
    </location>
</feature>
<organism evidence="11 12">
    <name type="scientific">Geomesophilobacter sediminis</name>
    <dbReference type="NCBI Taxonomy" id="2798584"/>
    <lineage>
        <taxon>Bacteria</taxon>
        <taxon>Pseudomonadati</taxon>
        <taxon>Thermodesulfobacteriota</taxon>
        <taxon>Desulfuromonadia</taxon>
        <taxon>Geobacterales</taxon>
        <taxon>Geobacteraceae</taxon>
        <taxon>Geomesophilobacter</taxon>
    </lineage>
</organism>
<keyword evidence="4" id="KW-0808">Transferase</keyword>
<dbReference type="CDD" id="cd00156">
    <property type="entry name" value="REC"/>
    <property type="match status" value="1"/>
</dbReference>
<dbReference type="InterPro" id="IPR003661">
    <property type="entry name" value="HisK_dim/P_dom"/>
</dbReference>
<keyword evidence="3 6" id="KW-0597">Phosphoprotein</keyword>
<evidence type="ECO:0000256" key="2">
    <source>
        <dbReference type="ARBA" id="ARBA00012438"/>
    </source>
</evidence>
<dbReference type="Pfam" id="PF08448">
    <property type="entry name" value="PAS_4"/>
    <property type="match status" value="2"/>
</dbReference>
<evidence type="ECO:0000259" key="8">
    <source>
        <dbReference type="PROSITE" id="PS50110"/>
    </source>
</evidence>
<dbReference type="CDD" id="cd00082">
    <property type="entry name" value="HisKA"/>
    <property type="match status" value="1"/>
</dbReference>
<dbReference type="Pfam" id="PF02518">
    <property type="entry name" value="HATPase_c"/>
    <property type="match status" value="1"/>
</dbReference>
<dbReference type="InterPro" id="IPR000014">
    <property type="entry name" value="PAS"/>
</dbReference>
<dbReference type="Pfam" id="PF00512">
    <property type="entry name" value="HisKA"/>
    <property type="match status" value="1"/>
</dbReference>
<dbReference type="PROSITE" id="PS50113">
    <property type="entry name" value="PAC"/>
    <property type="match status" value="2"/>
</dbReference>
<dbReference type="Gene3D" id="3.40.50.2300">
    <property type="match status" value="1"/>
</dbReference>
<dbReference type="SMART" id="SM00086">
    <property type="entry name" value="PAC"/>
    <property type="match status" value="2"/>
</dbReference>
<dbReference type="InterPro" id="IPR003594">
    <property type="entry name" value="HATPase_dom"/>
</dbReference>
<gene>
    <name evidence="11" type="ORF">JFN93_01450</name>
</gene>
<dbReference type="EMBL" id="JAEMHM010000001">
    <property type="protein sequence ID" value="MBJ6723360.1"/>
    <property type="molecule type" value="Genomic_DNA"/>
</dbReference>
<dbReference type="SMART" id="SM00091">
    <property type="entry name" value="PAS"/>
    <property type="match status" value="2"/>
</dbReference>
<feature type="modified residue" description="4-aspartylphosphate" evidence="6">
    <location>
        <position position="802"/>
    </location>
</feature>
<dbReference type="CDD" id="cd00130">
    <property type="entry name" value="PAS"/>
    <property type="match status" value="2"/>
</dbReference>
<dbReference type="Gene3D" id="3.30.565.10">
    <property type="entry name" value="Histidine kinase-like ATPase, C-terminal domain"/>
    <property type="match status" value="1"/>
</dbReference>
<evidence type="ECO:0000313" key="11">
    <source>
        <dbReference type="EMBL" id="MBJ6723360.1"/>
    </source>
</evidence>